<feature type="compositionally biased region" description="Pro residues" evidence="1">
    <location>
        <begin position="10"/>
        <end position="20"/>
    </location>
</feature>
<sequence length="316" mass="32084">MSAVARPEPPEPPAVAPVPDPATRSVVVGVPPVLLGGLLDDAATFPPGNASVDDAVQAREMHAAAWFAELLGPVVVRADRVDALVDALSSTGVAERMVAPLPVTVTVPQGLTGVGDAVRAARRSVLRAVSYEVPLGAGDADAEVLRTVRMLVPAQAHVHVELSGHVDAAAALPELARAGVRAKLRTGGTSASAFPPVGQVARFVAAAVAARVPFKATAGLHNALRHRDEDTGWVHHGFLNLMAATAAAQHGADLAAVERLVAATDPGPVLEVLQALDHAGAVAVRHAFTGFGTCSTVEPVEDLAGLGLLARPGSGA</sequence>
<dbReference type="RefSeq" id="WP_376983590.1">
    <property type="nucleotide sequence ID" value="NZ_JBHRWW010000001.1"/>
</dbReference>
<proteinExistence type="predicted"/>
<comment type="caution">
    <text evidence="2">The sequence shown here is derived from an EMBL/GenBank/DDBJ whole genome shotgun (WGS) entry which is preliminary data.</text>
</comment>
<name>A0ABV7WBX2_9MICO</name>
<evidence type="ECO:0000256" key="1">
    <source>
        <dbReference type="SAM" id="MobiDB-lite"/>
    </source>
</evidence>
<accession>A0ABV7WBX2</accession>
<gene>
    <name evidence="2" type="ORF">ACFOLH_01345</name>
</gene>
<evidence type="ECO:0000313" key="3">
    <source>
        <dbReference type="Proteomes" id="UP001595685"/>
    </source>
</evidence>
<feature type="region of interest" description="Disordered" evidence="1">
    <location>
        <begin position="1"/>
        <end position="22"/>
    </location>
</feature>
<dbReference type="Proteomes" id="UP001595685">
    <property type="component" value="Unassembled WGS sequence"/>
</dbReference>
<reference evidence="3" key="1">
    <citation type="journal article" date="2019" name="Int. J. Syst. Evol. Microbiol.">
        <title>The Global Catalogue of Microorganisms (GCM) 10K type strain sequencing project: providing services to taxonomists for standard genome sequencing and annotation.</title>
        <authorList>
            <consortium name="The Broad Institute Genomics Platform"/>
            <consortium name="The Broad Institute Genome Sequencing Center for Infectious Disease"/>
            <person name="Wu L."/>
            <person name="Ma J."/>
        </authorList>
    </citation>
    <scope>NUCLEOTIDE SEQUENCE [LARGE SCALE GENOMIC DNA]</scope>
    <source>
        <strain evidence="3">NCAIM B.02333</strain>
    </source>
</reference>
<protein>
    <submittedName>
        <fullName evidence="2">Uncharacterized protein</fullName>
    </submittedName>
</protein>
<dbReference type="EMBL" id="JBHRWW010000001">
    <property type="protein sequence ID" value="MFC3686980.1"/>
    <property type="molecule type" value="Genomic_DNA"/>
</dbReference>
<keyword evidence="3" id="KW-1185">Reference proteome</keyword>
<evidence type="ECO:0000313" key="2">
    <source>
        <dbReference type="EMBL" id="MFC3686980.1"/>
    </source>
</evidence>
<organism evidence="2 3">
    <name type="scientific">Aquipuribacter hungaricus</name>
    <dbReference type="NCBI Taxonomy" id="545624"/>
    <lineage>
        <taxon>Bacteria</taxon>
        <taxon>Bacillati</taxon>
        <taxon>Actinomycetota</taxon>
        <taxon>Actinomycetes</taxon>
        <taxon>Micrococcales</taxon>
        <taxon>Intrasporangiaceae</taxon>
        <taxon>Aquipuribacter</taxon>
    </lineage>
</organism>